<proteinExistence type="predicted"/>
<protein>
    <submittedName>
        <fullName evidence="1">Uncharacterized protein</fullName>
    </submittedName>
</protein>
<sequence length="69" mass="7947">MSTTYRYKSVSKVQLADAYGVTLHTFCQWLKPIEHSIGEYVARCFTPKQVQKIVELLGEPEDITTVRNQ</sequence>
<name>A9DT05_9FLAO</name>
<dbReference type="OrthoDB" id="1164403at2"/>
<organism evidence="1 2">
    <name type="scientific">Kordia algicida OT-1</name>
    <dbReference type="NCBI Taxonomy" id="391587"/>
    <lineage>
        <taxon>Bacteria</taxon>
        <taxon>Pseudomonadati</taxon>
        <taxon>Bacteroidota</taxon>
        <taxon>Flavobacteriia</taxon>
        <taxon>Flavobacteriales</taxon>
        <taxon>Flavobacteriaceae</taxon>
        <taxon>Kordia</taxon>
    </lineage>
</organism>
<dbReference type="Proteomes" id="UP000002945">
    <property type="component" value="Unassembled WGS sequence"/>
</dbReference>
<accession>A9DT05</accession>
<evidence type="ECO:0000313" key="1">
    <source>
        <dbReference type="EMBL" id="EDP97007.1"/>
    </source>
</evidence>
<dbReference type="HOGENOM" id="CLU_2770501_0_0_10"/>
<dbReference type="AlphaFoldDB" id="A9DT05"/>
<dbReference type="EMBL" id="ABIB01000003">
    <property type="protein sequence ID" value="EDP97007.1"/>
    <property type="molecule type" value="Genomic_DNA"/>
</dbReference>
<gene>
    <name evidence="1" type="ORF">KAOT1_17628</name>
</gene>
<dbReference type="RefSeq" id="WP_007096060.1">
    <property type="nucleotide sequence ID" value="NZ_CP142125.1"/>
</dbReference>
<keyword evidence="2" id="KW-1185">Reference proteome</keyword>
<dbReference type="eggNOG" id="ENOG502ZS09">
    <property type="taxonomic scope" value="Bacteria"/>
</dbReference>
<comment type="caution">
    <text evidence="1">The sequence shown here is derived from an EMBL/GenBank/DDBJ whole genome shotgun (WGS) entry which is preliminary data.</text>
</comment>
<reference evidence="1 2" key="1">
    <citation type="journal article" date="2011" name="J. Bacteriol.">
        <title>Genome sequence of the algicidal bacterium Kordia algicida OT-1.</title>
        <authorList>
            <person name="Lee H.S."/>
            <person name="Kang S.G."/>
            <person name="Kwon K.K."/>
            <person name="Lee J.H."/>
            <person name="Kim S.J."/>
        </authorList>
    </citation>
    <scope>NUCLEOTIDE SEQUENCE [LARGE SCALE GENOMIC DNA]</scope>
    <source>
        <strain evidence="1 2">OT-1</strain>
    </source>
</reference>
<evidence type="ECO:0000313" key="2">
    <source>
        <dbReference type="Proteomes" id="UP000002945"/>
    </source>
</evidence>